<keyword evidence="3" id="KW-0732">Signal</keyword>
<dbReference type="GO" id="GO:0006355">
    <property type="term" value="P:regulation of DNA-templated transcription"/>
    <property type="evidence" value="ECO:0007669"/>
    <property type="project" value="InterPro"/>
</dbReference>
<dbReference type="RefSeq" id="WP_008504672.1">
    <property type="nucleotide sequence ID" value="NZ_CM001403.1"/>
</dbReference>
<dbReference type="GO" id="GO:0003677">
    <property type="term" value="F:DNA binding"/>
    <property type="evidence" value="ECO:0007669"/>
    <property type="project" value="InterPro"/>
</dbReference>
<dbReference type="InterPro" id="IPR019734">
    <property type="entry name" value="TPR_rpt"/>
</dbReference>
<dbReference type="eggNOG" id="COG2909">
    <property type="taxonomic scope" value="Bacteria"/>
</dbReference>
<dbReference type="AlphaFoldDB" id="H1YBH8"/>
<dbReference type="STRING" id="714943.Mucpa_0868"/>
<dbReference type="InterPro" id="IPR016032">
    <property type="entry name" value="Sig_transdc_resp-reg_C-effctor"/>
</dbReference>
<feature type="coiled-coil region" evidence="1">
    <location>
        <begin position="442"/>
        <end position="499"/>
    </location>
</feature>
<evidence type="ECO:0000256" key="2">
    <source>
        <dbReference type="SAM" id="Phobius"/>
    </source>
</evidence>
<keyword evidence="1" id="KW-0175">Coiled coil</keyword>
<keyword evidence="2" id="KW-0812">Transmembrane</keyword>
<evidence type="ECO:0000256" key="1">
    <source>
        <dbReference type="SAM" id="Coils"/>
    </source>
</evidence>
<dbReference type="PROSITE" id="PS51257">
    <property type="entry name" value="PROKAR_LIPOPROTEIN"/>
    <property type="match status" value="1"/>
</dbReference>
<keyword evidence="5" id="KW-1185">Reference proteome</keyword>
<keyword evidence="2" id="KW-0472">Membrane</keyword>
<protein>
    <submittedName>
        <fullName evidence="4">Regulatory protein LuxR</fullName>
    </submittedName>
</protein>
<feature type="chain" id="PRO_5003558531" evidence="3">
    <location>
        <begin position="23"/>
        <end position="645"/>
    </location>
</feature>
<dbReference type="OrthoDB" id="1090267at2"/>
<organism evidence="4 5">
    <name type="scientific">Mucilaginibacter paludis DSM 18603</name>
    <dbReference type="NCBI Taxonomy" id="714943"/>
    <lineage>
        <taxon>Bacteria</taxon>
        <taxon>Pseudomonadati</taxon>
        <taxon>Bacteroidota</taxon>
        <taxon>Sphingobacteriia</taxon>
        <taxon>Sphingobacteriales</taxon>
        <taxon>Sphingobacteriaceae</taxon>
        <taxon>Mucilaginibacter</taxon>
    </lineage>
</organism>
<dbReference type="InterPro" id="IPR011990">
    <property type="entry name" value="TPR-like_helical_dom_sf"/>
</dbReference>
<gene>
    <name evidence="4" type="ORF">Mucpa_0868</name>
</gene>
<dbReference type="SMART" id="SM00028">
    <property type="entry name" value="TPR"/>
    <property type="match status" value="4"/>
</dbReference>
<evidence type="ECO:0000313" key="5">
    <source>
        <dbReference type="Proteomes" id="UP000002774"/>
    </source>
</evidence>
<dbReference type="SUPFAM" id="SSF48452">
    <property type="entry name" value="TPR-like"/>
    <property type="match status" value="2"/>
</dbReference>
<evidence type="ECO:0000256" key="3">
    <source>
        <dbReference type="SAM" id="SignalP"/>
    </source>
</evidence>
<reference evidence="4" key="1">
    <citation type="submission" date="2011-09" db="EMBL/GenBank/DDBJ databases">
        <title>The permanent draft genome of Mucilaginibacter paludis DSM 18603.</title>
        <authorList>
            <consortium name="US DOE Joint Genome Institute (JGI-PGF)"/>
            <person name="Lucas S."/>
            <person name="Han J."/>
            <person name="Lapidus A."/>
            <person name="Bruce D."/>
            <person name="Goodwin L."/>
            <person name="Pitluck S."/>
            <person name="Peters L."/>
            <person name="Kyrpides N."/>
            <person name="Mavromatis K."/>
            <person name="Ivanova N."/>
            <person name="Mikhailova N."/>
            <person name="Held B."/>
            <person name="Detter J.C."/>
            <person name="Tapia R."/>
            <person name="Han C."/>
            <person name="Land M."/>
            <person name="Hauser L."/>
            <person name="Markowitz V."/>
            <person name="Cheng J.-F."/>
            <person name="Hugenholtz P."/>
            <person name="Woyke T."/>
            <person name="Wu D."/>
            <person name="Tindall B."/>
            <person name="Brambilla E."/>
            <person name="Klenk H.-P."/>
            <person name="Eisen J.A."/>
        </authorList>
    </citation>
    <scope>NUCLEOTIDE SEQUENCE [LARGE SCALE GENOMIC DNA]</scope>
    <source>
        <strain evidence="4">DSM 18603</strain>
    </source>
</reference>
<sequence length="645" mass="73951">MPFKKYYLLLLFICACFYPACGAYSQSLIIDSLNRAVKIADAKESPIIMGELARANFERDIKKAVGISNEAIAMARRQHNEAAEAFCYATMAHLLVQQNQQQRASKYLDSALKALDNHTDPVIASFVWFRKGWLDMVRGNNEKAMSALLRAASLISNKNDRRSVNYKVLINHYIASIYAYGSDTLKQRKYAAACLATARRSIYADDMQMGYMTVAHSYFSAFEKDTLKRSVLDSSLVYYRRALTFYVRNKERILLQSNASATALNMANSYFRYYPATYKDSAYKYVNLALKIARSTNGREVIANGYGILSEYALREKDYKQAEEYLNRGIGELATLSDGVDITRSRMMLGLANVAESSGNLKKAMAYYKQYLNYHDKVFDVQKLAVTQQLEEQYQAAQRENEIVRLRERDDYNKRLNWLYVIIGSTGIISLVFLLRSYHFKLKASQQEKKMADQEKEEAKLMTRLQEAEAGRLILEKQEAELRASLREEESARLQAQQELLQDRTDWLEKALLAGTLKIEEKNSILEVLKQKASQADSPVIARQIGRIVNQNLRMDKNVDELQSIADVHPLFFNALQNRAGNTLTRLDLKYCSYILMGMENKDMATRLGVDPKSIRMTRYRLKQKLKLNKQDSLDQFISSLELKG</sequence>
<keyword evidence="2" id="KW-1133">Transmembrane helix</keyword>
<feature type="signal peptide" evidence="3">
    <location>
        <begin position="1"/>
        <end position="22"/>
    </location>
</feature>
<dbReference type="EMBL" id="CM001403">
    <property type="protein sequence ID" value="EHQ25049.1"/>
    <property type="molecule type" value="Genomic_DNA"/>
</dbReference>
<dbReference type="HOGENOM" id="CLU_030646_0_0_10"/>
<dbReference type="Gene3D" id="1.25.40.10">
    <property type="entry name" value="Tetratricopeptide repeat domain"/>
    <property type="match status" value="2"/>
</dbReference>
<accession>H1YBH8</accession>
<name>H1YBH8_9SPHI</name>
<proteinExistence type="predicted"/>
<evidence type="ECO:0000313" key="4">
    <source>
        <dbReference type="EMBL" id="EHQ25049.1"/>
    </source>
</evidence>
<feature type="transmembrane region" description="Helical" evidence="2">
    <location>
        <begin position="418"/>
        <end position="435"/>
    </location>
</feature>
<dbReference type="SUPFAM" id="SSF46894">
    <property type="entry name" value="C-terminal effector domain of the bipartite response regulators"/>
    <property type="match status" value="1"/>
</dbReference>
<dbReference type="Proteomes" id="UP000002774">
    <property type="component" value="Chromosome"/>
</dbReference>